<dbReference type="SUPFAM" id="SSF56784">
    <property type="entry name" value="HAD-like"/>
    <property type="match status" value="1"/>
</dbReference>
<dbReference type="Proteomes" id="UP000481087">
    <property type="component" value="Unassembled WGS sequence"/>
</dbReference>
<dbReference type="RefSeq" id="WP_161408669.1">
    <property type="nucleotide sequence ID" value="NZ_WTUZ01000022.1"/>
</dbReference>
<dbReference type="NCBIfam" id="TIGR01549">
    <property type="entry name" value="HAD-SF-IA-v1"/>
    <property type="match status" value="1"/>
</dbReference>
<dbReference type="GO" id="GO:0016787">
    <property type="term" value="F:hydrolase activity"/>
    <property type="evidence" value="ECO:0007669"/>
    <property type="project" value="UniProtKB-KW"/>
</dbReference>
<name>A0A6L8V2Q5_9BACL</name>
<dbReference type="Pfam" id="PF00702">
    <property type="entry name" value="Hydrolase"/>
    <property type="match status" value="1"/>
</dbReference>
<protein>
    <submittedName>
        <fullName evidence="1">HAD-IA family hydrolase</fullName>
    </submittedName>
</protein>
<dbReference type="Gene3D" id="3.40.50.1000">
    <property type="entry name" value="HAD superfamily/HAD-like"/>
    <property type="match status" value="1"/>
</dbReference>
<organism evidence="1 2">
    <name type="scientific">Paenibacillus silvestris</name>
    <dbReference type="NCBI Taxonomy" id="2606219"/>
    <lineage>
        <taxon>Bacteria</taxon>
        <taxon>Bacillati</taxon>
        <taxon>Bacillota</taxon>
        <taxon>Bacilli</taxon>
        <taxon>Bacillales</taxon>
        <taxon>Paenibacillaceae</taxon>
        <taxon>Paenibacillus</taxon>
    </lineage>
</organism>
<dbReference type="InterPro" id="IPR023214">
    <property type="entry name" value="HAD_sf"/>
</dbReference>
<dbReference type="InterPro" id="IPR044924">
    <property type="entry name" value="HAD-SF_hydro_IA_REG-2-like_cap"/>
</dbReference>
<evidence type="ECO:0000313" key="1">
    <source>
        <dbReference type="EMBL" id="MZQ84575.1"/>
    </source>
</evidence>
<comment type="caution">
    <text evidence="1">The sequence shown here is derived from an EMBL/GenBank/DDBJ whole genome shotgun (WGS) entry which is preliminary data.</text>
</comment>
<dbReference type="EMBL" id="WTUZ01000022">
    <property type="protein sequence ID" value="MZQ84575.1"/>
    <property type="molecule type" value="Genomic_DNA"/>
</dbReference>
<dbReference type="SFLD" id="SFLDS00003">
    <property type="entry name" value="Haloacid_Dehalogenase"/>
    <property type="match status" value="1"/>
</dbReference>
<keyword evidence="2" id="KW-1185">Reference proteome</keyword>
<sequence length="241" mass="27903">MSKSIQEYPMIYLDAGDTLLTIPAAQTILKQYLELRSVERDEAHISELFTEAFRLFYYVNKQDNFIVCSPESDREFWVNLYKYVLHKLGIHEEWSEEEIFKCCHELYDIYTAPEYYELFDDVKPFLERLQAGGFRIGIISNFAPTLKAILEDKGILHYFDPVLVSTEVGLEKPDPAIFQLALERAGVAAKDVLYIGDHETNDVWAPSQVGIDSVRIIRYDYHTGEGIRSLLELFDEQQAIV</sequence>
<dbReference type="SFLD" id="SFLDG01129">
    <property type="entry name" value="C1.5:_HAD__Beta-PGM__Phosphata"/>
    <property type="match status" value="1"/>
</dbReference>
<dbReference type="InterPro" id="IPR006439">
    <property type="entry name" value="HAD-SF_hydro_IA"/>
</dbReference>
<dbReference type="PANTHER" id="PTHR46191:SF2">
    <property type="entry name" value="HALOACID DEHALOGENASE-LIKE HYDROLASE DOMAIN-CONTAINING PROTEIN 3"/>
    <property type="match status" value="1"/>
</dbReference>
<dbReference type="Gene3D" id="1.10.150.720">
    <property type="entry name" value="Haloacid dehalogenase-like hydrolase"/>
    <property type="match status" value="1"/>
</dbReference>
<dbReference type="InterPro" id="IPR051828">
    <property type="entry name" value="HAD-like_hydrolase_domain"/>
</dbReference>
<reference evidence="1 2" key="1">
    <citation type="submission" date="2019-12" db="EMBL/GenBank/DDBJ databases">
        <title>Paenibacillus sp. nov. sp. isolated from soil.</title>
        <authorList>
            <person name="Kim J."/>
            <person name="Jeong S.E."/>
            <person name="Jung H.S."/>
            <person name="Jeon C.O."/>
        </authorList>
    </citation>
    <scope>NUCLEOTIDE SEQUENCE [LARGE SCALE GENOMIC DNA]</scope>
    <source>
        <strain evidence="1 2">5J-6</strain>
    </source>
</reference>
<evidence type="ECO:0000313" key="2">
    <source>
        <dbReference type="Proteomes" id="UP000481087"/>
    </source>
</evidence>
<accession>A0A6L8V2Q5</accession>
<keyword evidence="1" id="KW-0378">Hydrolase</keyword>
<proteinExistence type="predicted"/>
<dbReference type="PRINTS" id="PR00413">
    <property type="entry name" value="HADHALOGNASE"/>
</dbReference>
<gene>
    <name evidence="1" type="ORF">GQF01_20935</name>
</gene>
<dbReference type="InterPro" id="IPR036412">
    <property type="entry name" value="HAD-like_sf"/>
</dbReference>
<dbReference type="AlphaFoldDB" id="A0A6L8V2Q5"/>
<dbReference type="PANTHER" id="PTHR46191">
    <property type="match status" value="1"/>
</dbReference>